<dbReference type="AlphaFoldDB" id="A0A443HRB6"/>
<feature type="transmembrane region" description="Helical" evidence="8">
    <location>
        <begin position="132"/>
        <end position="152"/>
    </location>
</feature>
<sequence length="529" mass="58468">MASTLDRGSQLDRIAPKDGLDISFEQMKTSGFESINRELADQTNNSNFDKLENIENVCSTEESSATRPDLNIVDWAPDDLQNPKNWPLRRKWIIIFVVSANTLMTALGSTIPTPGVPQLMEEFHSENDLLESFVISIYVLGFAFGPLIIAPLSETYGRWPVYLACNTCFLFWCIASALAPNMASLVIFRFLAGGFGVAPFTLGGGTIADMVEPAQRGTAMGIWMCGLTVGPVIGPTIGGFTSAYLGWRWTFWILTIIAGVICALNVTVMRETFAPVLLARRVKKLRKETGNMRLRSNLEKVESTKNILRLSIVRPMKMLFTSVIVFMLCVYVALIYTIMFILFTTFTTVFEGQYNISTSVSGLVYLGWGIGSVIGQIVYTTVSNRFVARRLEKGKFKPEHRLPIMVPGGLFLPIGLIWYGWSAQAQVFWIVPIIGTAVAAIGLTIVFVAPLAYLIDVFTIYAASAIAANVILRSLCAAIIPLCGQSLYNHLGLGWGNSFLGFISLGCVPIPLFFYYYGEKLRLKYSVNL</sequence>
<accession>A0A443HRB6</accession>
<dbReference type="SUPFAM" id="SSF103473">
    <property type="entry name" value="MFS general substrate transporter"/>
    <property type="match status" value="1"/>
</dbReference>
<dbReference type="InterPro" id="IPR011701">
    <property type="entry name" value="MFS"/>
</dbReference>
<feature type="transmembrane region" description="Helical" evidence="8">
    <location>
        <begin position="363"/>
        <end position="382"/>
    </location>
</feature>
<feature type="transmembrane region" description="Helical" evidence="8">
    <location>
        <begin position="251"/>
        <end position="278"/>
    </location>
</feature>
<dbReference type="PROSITE" id="PS50850">
    <property type="entry name" value="MFS"/>
    <property type="match status" value="1"/>
</dbReference>
<dbReference type="InterPro" id="IPR036259">
    <property type="entry name" value="MFS_trans_sf"/>
</dbReference>
<evidence type="ECO:0000313" key="10">
    <source>
        <dbReference type="EMBL" id="RWQ94334.1"/>
    </source>
</evidence>
<keyword evidence="2" id="KW-0813">Transport</keyword>
<feature type="transmembrane region" description="Helical" evidence="8">
    <location>
        <begin position="427"/>
        <end position="454"/>
    </location>
</feature>
<feature type="transmembrane region" description="Helical" evidence="8">
    <location>
        <begin position="319"/>
        <end position="343"/>
    </location>
</feature>
<feature type="transmembrane region" description="Helical" evidence="8">
    <location>
        <begin position="92"/>
        <end position="112"/>
    </location>
</feature>
<dbReference type="FunFam" id="1.20.1250.20:FF:000011">
    <property type="entry name" value="MFS multidrug transporter, putative"/>
    <property type="match status" value="1"/>
</dbReference>
<dbReference type="Gene3D" id="1.20.1250.20">
    <property type="entry name" value="MFS general substrate transporter like domains"/>
    <property type="match status" value="1"/>
</dbReference>
<keyword evidence="6 8" id="KW-0472">Membrane</keyword>
<comment type="similarity">
    <text evidence="7">Belongs to the major facilitator superfamily. DHA1 family. Polyamines/proton antiporter (TC 2.A.1.2.16) subfamily.</text>
</comment>
<keyword evidence="5 8" id="KW-1133">Transmembrane helix</keyword>
<dbReference type="VEuPathDB" id="FungiDB:C8Q69DRAFT_289532"/>
<feature type="transmembrane region" description="Helical" evidence="8">
    <location>
        <begin position="402"/>
        <end position="421"/>
    </location>
</feature>
<dbReference type="PANTHER" id="PTHR23502:SF186">
    <property type="entry name" value="MAJOR FACILITATOR SUPERFAMILY (MFS) PROFILE DOMAIN-CONTAINING PROTEIN"/>
    <property type="match status" value="1"/>
</dbReference>
<organism evidence="10 11">
    <name type="scientific">Byssochlamys spectabilis</name>
    <name type="common">Paecilomyces variotii</name>
    <dbReference type="NCBI Taxonomy" id="264951"/>
    <lineage>
        <taxon>Eukaryota</taxon>
        <taxon>Fungi</taxon>
        <taxon>Dikarya</taxon>
        <taxon>Ascomycota</taxon>
        <taxon>Pezizomycotina</taxon>
        <taxon>Eurotiomycetes</taxon>
        <taxon>Eurotiomycetidae</taxon>
        <taxon>Eurotiales</taxon>
        <taxon>Thermoascaceae</taxon>
        <taxon>Paecilomyces</taxon>
    </lineage>
</organism>
<dbReference type="Pfam" id="PF07690">
    <property type="entry name" value="MFS_1"/>
    <property type="match status" value="1"/>
</dbReference>
<evidence type="ECO:0000313" key="11">
    <source>
        <dbReference type="Proteomes" id="UP000283841"/>
    </source>
</evidence>
<protein>
    <submittedName>
        <fullName evidence="10">Multidrug resistance protein</fullName>
    </submittedName>
</protein>
<evidence type="ECO:0000256" key="8">
    <source>
        <dbReference type="SAM" id="Phobius"/>
    </source>
</evidence>
<evidence type="ECO:0000256" key="2">
    <source>
        <dbReference type="ARBA" id="ARBA00022448"/>
    </source>
</evidence>
<name>A0A443HRB6_BYSSP</name>
<evidence type="ECO:0000256" key="1">
    <source>
        <dbReference type="ARBA" id="ARBA00004651"/>
    </source>
</evidence>
<dbReference type="STRING" id="264951.A0A443HRB6"/>
<dbReference type="InterPro" id="IPR020846">
    <property type="entry name" value="MFS_dom"/>
</dbReference>
<feature type="domain" description="Major facilitator superfamily (MFS) profile" evidence="9">
    <location>
        <begin position="94"/>
        <end position="521"/>
    </location>
</feature>
<keyword evidence="3" id="KW-1003">Cell membrane</keyword>
<evidence type="ECO:0000259" key="9">
    <source>
        <dbReference type="PROSITE" id="PS50850"/>
    </source>
</evidence>
<evidence type="ECO:0000256" key="6">
    <source>
        <dbReference type="ARBA" id="ARBA00023136"/>
    </source>
</evidence>
<feature type="transmembrane region" description="Helical" evidence="8">
    <location>
        <begin position="220"/>
        <end position="245"/>
    </location>
</feature>
<dbReference type="PANTHER" id="PTHR23502">
    <property type="entry name" value="MAJOR FACILITATOR SUPERFAMILY"/>
    <property type="match status" value="1"/>
</dbReference>
<dbReference type="EMBL" id="RCNU01000007">
    <property type="protein sequence ID" value="RWQ94334.1"/>
    <property type="molecule type" value="Genomic_DNA"/>
</dbReference>
<evidence type="ECO:0000256" key="7">
    <source>
        <dbReference type="ARBA" id="ARBA00038459"/>
    </source>
</evidence>
<keyword evidence="11" id="KW-1185">Reference proteome</keyword>
<dbReference type="GeneID" id="39596277"/>
<dbReference type="Proteomes" id="UP000283841">
    <property type="component" value="Unassembled WGS sequence"/>
</dbReference>
<evidence type="ECO:0000256" key="3">
    <source>
        <dbReference type="ARBA" id="ARBA00022475"/>
    </source>
</evidence>
<evidence type="ECO:0000256" key="5">
    <source>
        <dbReference type="ARBA" id="ARBA00022989"/>
    </source>
</evidence>
<dbReference type="RefSeq" id="XP_028483979.1">
    <property type="nucleotide sequence ID" value="XM_028627000.1"/>
</dbReference>
<feature type="transmembrane region" description="Helical" evidence="8">
    <location>
        <begin position="466"/>
        <end position="487"/>
    </location>
</feature>
<feature type="transmembrane region" description="Helical" evidence="8">
    <location>
        <begin position="499"/>
        <end position="517"/>
    </location>
</feature>
<reference evidence="10 11" key="1">
    <citation type="journal article" date="2018" name="Front. Microbiol.">
        <title>Genomic and genetic insights into a cosmopolitan fungus, Paecilomyces variotii (Eurotiales).</title>
        <authorList>
            <person name="Urquhart A.S."/>
            <person name="Mondo S.J."/>
            <person name="Makela M.R."/>
            <person name="Hane J.K."/>
            <person name="Wiebenga A."/>
            <person name="He G."/>
            <person name="Mihaltcheva S."/>
            <person name="Pangilinan J."/>
            <person name="Lipzen A."/>
            <person name="Barry K."/>
            <person name="de Vries R.P."/>
            <person name="Grigoriev I.V."/>
            <person name="Idnurm A."/>
        </authorList>
    </citation>
    <scope>NUCLEOTIDE SEQUENCE [LARGE SCALE GENOMIC DNA]</scope>
    <source>
        <strain evidence="10 11">CBS 101075</strain>
    </source>
</reference>
<comment type="caution">
    <text evidence="10">The sequence shown here is derived from an EMBL/GenBank/DDBJ whole genome shotgun (WGS) entry which is preliminary data.</text>
</comment>
<gene>
    <name evidence="10" type="ORF">C8Q69DRAFT_289532</name>
</gene>
<proteinExistence type="inferred from homology"/>
<feature type="transmembrane region" description="Helical" evidence="8">
    <location>
        <begin position="185"/>
        <end position="208"/>
    </location>
</feature>
<dbReference type="CDD" id="cd17323">
    <property type="entry name" value="MFS_Tpo1_MDR_like"/>
    <property type="match status" value="1"/>
</dbReference>
<dbReference type="GO" id="GO:0022857">
    <property type="term" value="F:transmembrane transporter activity"/>
    <property type="evidence" value="ECO:0007669"/>
    <property type="project" value="InterPro"/>
</dbReference>
<keyword evidence="4 8" id="KW-0812">Transmembrane</keyword>
<evidence type="ECO:0000256" key="4">
    <source>
        <dbReference type="ARBA" id="ARBA00022692"/>
    </source>
</evidence>
<comment type="subcellular location">
    <subcellularLocation>
        <location evidence="1">Cell membrane</location>
        <topology evidence="1">Multi-pass membrane protein</topology>
    </subcellularLocation>
</comment>
<feature type="transmembrane region" description="Helical" evidence="8">
    <location>
        <begin position="159"/>
        <end position="179"/>
    </location>
</feature>
<dbReference type="GO" id="GO:0005886">
    <property type="term" value="C:plasma membrane"/>
    <property type="evidence" value="ECO:0007669"/>
    <property type="project" value="UniProtKB-SubCell"/>
</dbReference>